<sequence>MDVPIRNVFKQCPNHRSRTVWSAVCLSICNSQEFNLLHKGSSVSLTRFTSNRKPVNYQMKPAALFMPSTRFDQLAEHYFSS</sequence>
<name>A0A1J1INS1_9DIPT</name>
<reference evidence="1 2" key="1">
    <citation type="submission" date="2015-04" db="EMBL/GenBank/DDBJ databases">
        <authorList>
            <person name="Syromyatnikov M.Y."/>
            <person name="Popov V.N."/>
        </authorList>
    </citation>
    <scope>NUCLEOTIDE SEQUENCE [LARGE SCALE GENOMIC DNA]</scope>
</reference>
<evidence type="ECO:0000313" key="1">
    <source>
        <dbReference type="EMBL" id="CRL01204.1"/>
    </source>
</evidence>
<keyword evidence="2" id="KW-1185">Reference proteome</keyword>
<proteinExistence type="predicted"/>
<dbReference type="EMBL" id="CVRI01000055">
    <property type="protein sequence ID" value="CRL01204.1"/>
    <property type="molecule type" value="Genomic_DNA"/>
</dbReference>
<gene>
    <name evidence="1" type="ORF">CLUMA_CG014599</name>
</gene>
<evidence type="ECO:0000313" key="2">
    <source>
        <dbReference type="Proteomes" id="UP000183832"/>
    </source>
</evidence>
<dbReference type="Proteomes" id="UP000183832">
    <property type="component" value="Unassembled WGS sequence"/>
</dbReference>
<dbReference type="AlphaFoldDB" id="A0A1J1INS1"/>
<accession>A0A1J1INS1</accession>
<protein>
    <submittedName>
        <fullName evidence="1">CLUMA_CG014599, isoform A</fullName>
    </submittedName>
</protein>
<organism evidence="1 2">
    <name type="scientific">Clunio marinus</name>
    <dbReference type="NCBI Taxonomy" id="568069"/>
    <lineage>
        <taxon>Eukaryota</taxon>
        <taxon>Metazoa</taxon>
        <taxon>Ecdysozoa</taxon>
        <taxon>Arthropoda</taxon>
        <taxon>Hexapoda</taxon>
        <taxon>Insecta</taxon>
        <taxon>Pterygota</taxon>
        <taxon>Neoptera</taxon>
        <taxon>Endopterygota</taxon>
        <taxon>Diptera</taxon>
        <taxon>Nematocera</taxon>
        <taxon>Chironomoidea</taxon>
        <taxon>Chironomidae</taxon>
        <taxon>Clunio</taxon>
    </lineage>
</organism>